<evidence type="ECO:0000313" key="1">
    <source>
        <dbReference type="EMBL" id="KAI4467458.1"/>
    </source>
</evidence>
<evidence type="ECO:0000313" key="2">
    <source>
        <dbReference type="Proteomes" id="UP001056778"/>
    </source>
</evidence>
<dbReference type="Proteomes" id="UP001056778">
    <property type="component" value="Chromosome 2"/>
</dbReference>
<comment type="caution">
    <text evidence="1">The sequence shown here is derived from an EMBL/GenBank/DDBJ whole genome shotgun (WGS) entry which is preliminary data.</text>
</comment>
<dbReference type="EMBL" id="CM043016">
    <property type="protein sequence ID" value="KAI4467458.1"/>
    <property type="molecule type" value="Genomic_DNA"/>
</dbReference>
<name>A0ACB9TKY2_HOLOL</name>
<protein>
    <submittedName>
        <fullName evidence="1">Transposable element tc3 transposase-like protein</fullName>
    </submittedName>
</protein>
<organism evidence="1 2">
    <name type="scientific">Holotrichia oblita</name>
    <name type="common">Chafer beetle</name>
    <dbReference type="NCBI Taxonomy" id="644536"/>
    <lineage>
        <taxon>Eukaryota</taxon>
        <taxon>Metazoa</taxon>
        <taxon>Ecdysozoa</taxon>
        <taxon>Arthropoda</taxon>
        <taxon>Hexapoda</taxon>
        <taxon>Insecta</taxon>
        <taxon>Pterygota</taxon>
        <taxon>Neoptera</taxon>
        <taxon>Endopterygota</taxon>
        <taxon>Coleoptera</taxon>
        <taxon>Polyphaga</taxon>
        <taxon>Scarabaeiformia</taxon>
        <taxon>Scarabaeidae</taxon>
        <taxon>Melolonthinae</taxon>
        <taxon>Holotrichia</taxon>
    </lineage>
</organism>
<gene>
    <name evidence="1" type="ORF">MML48_2g00014246</name>
</gene>
<proteinExistence type="predicted"/>
<accession>A0ACB9TKY2</accession>
<sequence>MADIQNRNGLKIDSVLSTQSELGPSIPDENMNFEYLTAMLEVYFECGKIPCDAIRIYQEHFPDRESPHHKKFARLEANLRMYGSFKKPKKELRTTDENLDLNVLLMVAENPKTSGREIANNIGSSSTTVHSILKKHELKPYKPQLIHHLMEDDYPRRMQFCNFYLNKIREDPLFYSKILWSDPWIRKLIETSKWPRLVVTSGVCLTCAGLLLIWFAIANGNRTAPWFLAAGVLSGTGASLIISQCEILISQYFKLKLKSVNVFIQLVVAVGFIITPITLGSQIFIHGLLTPIIWYQIIILQGMIVAMFIKKPSYLKTVGNPYKLIQGSNDDEIDIYPSTTSKELAHPRYSNIEESIHMGSTFNGKSDVSLADELAASALSEDESTARGRKKVNGMIDIEVHAAENGMQTNWVQFEDDGQDNQPKRPDRKNQVQKAHSSSASQDLDRIDTFEDSFVHVPKPLFTETHINNNNTYSFDGGESVTSEEPVVFMPVPNKELGFCNKHLYFLKQPSFYKSLLQIITTKYSVFMFYALFPSYIYMRIQNLRIQHACLVVGYISLAHLIFAALTPFVENSHRRKALFLWIFSWNGALGFILITDVRSEIWFIVGAIQIVISIQSLQYFGMPLLKLSRRGESNIVYLTLSSITGLSFFIFFAIDLSYVNCFRLMAFCQFIMGGIWFANFTFKKVKHLLVTRR</sequence>
<reference evidence="1" key="1">
    <citation type="submission" date="2022-04" db="EMBL/GenBank/DDBJ databases">
        <title>Chromosome-scale genome assembly of Holotrichia oblita Faldermann.</title>
        <authorList>
            <person name="Rongchong L."/>
        </authorList>
    </citation>
    <scope>NUCLEOTIDE SEQUENCE</scope>
    <source>
        <strain evidence="1">81SQS9</strain>
    </source>
</reference>
<keyword evidence="2" id="KW-1185">Reference proteome</keyword>